<proteinExistence type="predicted"/>
<evidence type="ECO:0000259" key="1">
    <source>
        <dbReference type="Pfam" id="PF13482"/>
    </source>
</evidence>
<accession>A0ABR9UH46</accession>
<dbReference type="InterPro" id="IPR019993">
    <property type="entry name" value="RecB_nuclease_TM0106_put"/>
</dbReference>
<keyword evidence="3" id="KW-1185">Reference proteome</keyword>
<dbReference type="Proteomes" id="UP000640725">
    <property type="component" value="Unassembled WGS sequence"/>
</dbReference>
<dbReference type="Pfam" id="PF13482">
    <property type="entry name" value="RNase_H_2"/>
    <property type="match status" value="1"/>
</dbReference>
<dbReference type="EMBL" id="JADEWU010000048">
    <property type="protein sequence ID" value="MBE9145141.1"/>
    <property type="molecule type" value="Genomic_DNA"/>
</dbReference>
<dbReference type="InterPro" id="IPR038720">
    <property type="entry name" value="YprB_RNase_H-like_dom"/>
</dbReference>
<gene>
    <name evidence="2" type="ORF">IQ236_18235</name>
</gene>
<reference evidence="2 3" key="1">
    <citation type="submission" date="2020-10" db="EMBL/GenBank/DDBJ databases">
        <authorList>
            <person name="Castelo-Branco R."/>
            <person name="Eusebio N."/>
            <person name="Adriana R."/>
            <person name="Vieira A."/>
            <person name="Brugerolle De Fraissinette N."/>
            <person name="Rezende De Castro R."/>
            <person name="Schneider M.P."/>
            <person name="Vasconcelos V."/>
            <person name="Leao P.N."/>
        </authorList>
    </citation>
    <scope>NUCLEOTIDE SEQUENCE [LARGE SCALE GENOMIC DNA]</scope>
    <source>
        <strain evidence="2 3">LEGE 06226</strain>
    </source>
</reference>
<protein>
    <submittedName>
        <fullName evidence="2">TM0106 family RecB-like putative nuclease</fullName>
    </submittedName>
</protein>
<name>A0ABR9UH46_9CYAN</name>
<feature type="domain" description="YprB ribonuclease H-like" evidence="1">
    <location>
        <begin position="343"/>
        <end position="513"/>
    </location>
</feature>
<comment type="caution">
    <text evidence="2">The sequence shown here is derived from an EMBL/GenBank/DDBJ whole genome shotgun (WGS) entry which is preliminary data.</text>
</comment>
<dbReference type="RefSeq" id="WP_193870613.1">
    <property type="nucleotide sequence ID" value="NZ_JADEWU010000048.1"/>
</dbReference>
<evidence type="ECO:0000313" key="3">
    <source>
        <dbReference type="Proteomes" id="UP000640725"/>
    </source>
</evidence>
<dbReference type="NCBIfam" id="TIGR03491">
    <property type="entry name" value="TM0106 family RecB-like putative nuclease"/>
    <property type="match status" value="1"/>
</dbReference>
<evidence type="ECO:0000313" key="2">
    <source>
        <dbReference type="EMBL" id="MBE9145141.1"/>
    </source>
</evidence>
<sequence>MLITDKQLLLYQRCQRRAFLERYGDSSQQDPPSDFLLKLMQDSSAYQKSILSHYPYFKIDSFFGNWELGAKQTLELMRQGVDRIYQGVLLKVETLHATSLHLSEILLDGSLIESDEMIQITLVSSPELLVKQPGYSQFGDWVYVSHDIKLGKRPKLDYQIISAFHAYLLESIQGVQPETGWLILRDKAPYSVNLEQRLPQMYQVLNDYLNMALSRDEPEVFIARQKCNLCQWHSYCLEVARSQNHISLIPGVTPTRYLRLKELNLPTVETLAKATPEQLEIYPEFAEGIALQIIKQAESNLESKALKRQEEFISFEQNFNSSYWLDNFQDSYQTKLKEFPVEIYFDIEAQPELNLDYLHGLLVIDRRSNQQKFYPFLAEDKTQEELIWKQFLELVWAYPIAPIFHFCDYEPKTIKRLATIYNTPDYWWKPVLKRFIDLHQKMTETVTLPVESYALKPVAKWLGFEWRDPKANGAQSVCWYEQWLKTGDRTLLDAIVQYNEDDCRATFHVKEWLTEFLNA</sequence>
<dbReference type="SUPFAM" id="SSF53098">
    <property type="entry name" value="Ribonuclease H-like"/>
    <property type="match status" value="1"/>
</dbReference>
<dbReference type="Gene3D" id="1.10.150.20">
    <property type="entry name" value="5' to 3' exonuclease, C-terminal subdomain"/>
    <property type="match status" value="1"/>
</dbReference>
<organism evidence="2 3">
    <name type="scientific">Planktothrix mougeotii LEGE 06226</name>
    <dbReference type="NCBI Taxonomy" id="1828728"/>
    <lineage>
        <taxon>Bacteria</taxon>
        <taxon>Bacillati</taxon>
        <taxon>Cyanobacteriota</taxon>
        <taxon>Cyanophyceae</taxon>
        <taxon>Oscillatoriophycideae</taxon>
        <taxon>Oscillatoriales</taxon>
        <taxon>Microcoleaceae</taxon>
        <taxon>Planktothrix</taxon>
    </lineage>
</organism>
<dbReference type="InterPro" id="IPR012337">
    <property type="entry name" value="RNaseH-like_sf"/>
</dbReference>